<evidence type="ECO:0000313" key="4">
    <source>
        <dbReference type="Proteomes" id="UP000694393"/>
    </source>
</evidence>
<keyword evidence="4" id="KW-1185">Reference proteome</keyword>
<feature type="region of interest" description="Disordered" evidence="2">
    <location>
        <begin position="598"/>
        <end position="628"/>
    </location>
</feature>
<feature type="compositionally biased region" description="Polar residues" evidence="2">
    <location>
        <begin position="33"/>
        <end position="46"/>
    </location>
</feature>
<evidence type="ECO:0000256" key="2">
    <source>
        <dbReference type="SAM" id="MobiDB-lite"/>
    </source>
</evidence>
<feature type="compositionally biased region" description="Polar residues" evidence="2">
    <location>
        <begin position="608"/>
        <end position="617"/>
    </location>
</feature>
<keyword evidence="1" id="KW-0175">Coiled coil</keyword>
<dbReference type="Ensembl" id="ENSPCET00000015712.1">
    <property type="protein sequence ID" value="ENSPCEP00000015173.1"/>
    <property type="gene ID" value="ENSPCEG00000011985.1"/>
</dbReference>
<name>A0A8C8S5N9_9SAUR</name>
<feature type="compositionally biased region" description="Basic residues" evidence="2">
    <location>
        <begin position="1"/>
        <end position="11"/>
    </location>
</feature>
<evidence type="ECO:0008006" key="5">
    <source>
        <dbReference type="Google" id="ProtNLM"/>
    </source>
</evidence>
<dbReference type="GO" id="GO:0098882">
    <property type="term" value="F:structural constituent of presynaptic active zone"/>
    <property type="evidence" value="ECO:0007669"/>
    <property type="project" value="TreeGrafter"/>
</dbReference>
<dbReference type="InterPro" id="IPR052098">
    <property type="entry name" value="Presynaptic_Scaffold_Bsn/Pclo"/>
</dbReference>
<dbReference type="GO" id="GO:0035418">
    <property type="term" value="P:protein localization to synapse"/>
    <property type="evidence" value="ECO:0007669"/>
    <property type="project" value="TreeGrafter"/>
</dbReference>
<feature type="region of interest" description="Disordered" evidence="2">
    <location>
        <begin position="1"/>
        <end position="48"/>
    </location>
</feature>
<feature type="region of interest" description="Disordered" evidence="2">
    <location>
        <begin position="643"/>
        <end position="736"/>
    </location>
</feature>
<organism evidence="3 4">
    <name type="scientific">Pelusios castaneus</name>
    <name type="common">West African mud turtle</name>
    <dbReference type="NCBI Taxonomy" id="367368"/>
    <lineage>
        <taxon>Eukaryota</taxon>
        <taxon>Metazoa</taxon>
        <taxon>Chordata</taxon>
        <taxon>Craniata</taxon>
        <taxon>Vertebrata</taxon>
        <taxon>Euteleostomi</taxon>
        <taxon>Archelosauria</taxon>
        <taxon>Testudinata</taxon>
        <taxon>Testudines</taxon>
        <taxon>Pleurodira</taxon>
        <taxon>Pelomedusidae</taxon>
        <taxon>Pelusios</taxon>
    </lineage>
</organism>
<sequence>CPLRRRRSRFSRHSDSSTESKQDSSSKGVASVGIQTSSDCSVQTEPDQLHRVSPSIHITTPDPKVEIVKYISAPEKTQRGESLACQTELEEQPQPALGKFEKRKPDPLEIGYQSHLPTESLSQLVTRQPPKSPQVLYSPVSPLSPHRLLESSFTTSERLNKAHVTPQKHFTADSTQRHQTLPRPIKTMQRSLSEPKPTSPTLEESGKDRFSLYQHPLLQGSQISTLQSNTLIRKVKRTLPSPPPEEAHLPLASQAHSQMYLPSLMQKGVGGQAIQVTKASLLKDIDRDLRLVEHESTKLRKKQAELDEEEKEIDAKLKYLELGITQRKERGVRDYPYLRENRDYTSDSELNNLRLSNYEGRGLLSRPSTAPSSHYTDFSSIQYTSASSYAPHQYPAASLGTATFQQTRIQPPHYPAVSSSAAQNGFQASQLQTFPSQGVYPTHGFPPSTSYQPELGLQTHQGFQPPDPYQVQTTYPGQPPLQPAQNALFQTQADVYAMHQNPRQTSLADLEQKIPTNYEVIGNAMVGISSVAPEVTYSSTTVTSSYAQYKASEARPADPSNAVQSPSANYSSDALYTNLEQNISRNYVMIDDISELTKESAVGDSQKAETQVQSSNGRPIKEKSELVEMEGSSRTCCYSKAEEESEEDVYDHHGADHRGKTSYHRSMESNSRMSGSSSSLSPYYGDDYRHASRPDKHGSGLGMQKHSSKNLAPAVISSKRSKHRKQGMEQKISKFSPIEEAKDVESDLASYTVTTSSSSSNVASRAKKLQDEITYGLKKNVYEQQKYYGVSSREMMEEDDRAYGTGSRSRSSAYGIEKSSSRDVSSRSKSYERESMEKPQKGNSKPSSLSMSQGRGRPPIRTQTSEEESPISPLGKSVGGSHSSGGPLPQSSGDSCSQFCSSHSLPDVQEHIKDVPRNHSYKHEEGYIMDDSHCVVSDSEGNNYLQSHVPCSTPCSGCLVVACRCPVLAACQGVMHVISCLHSFISLHGFSLGYAPASGLRD</sequence>
<dbReference type="PANTHER" id="PTHR14113:SF1">
    <property type="entry name" value="PROTEIN BASSOON"/>
    <property type="match status" value="1"/>
</dbReference>
<reference evidence="3" key="2">
    <citation type="submission" date="2025-09" db="UniProtKB">
        <authorList>
            <consortium name="Ensembl"/>
        </authorList>
    </citation>
    <scope>IDENTIFICATION</scope>
</reference>
<feature type="compositionally biased region" description="Basic and acidic residues" evidence="2">
    <location>
        <begin position="12"/>
        <end position="24"/>
    </location>
</feature>
<evidence type="ECO:0000313" key="3">
    <source>
        <dbReference type="Ensembl" id="ENSPCEP00000015173.1"/>
    </source>
</evidence>
<feature type="compositionally biased region" description="Polar residues" evidence="2">
    <location>
        <begin position="841"/>
        <end position="853"/>
    </location>
</feature>
<dbReference type="PANTHER" id="PTHR14113">
    <property type="entry name" value="PICCOLO/BASSOON"/>
    <property type="match status" value="1"/>
</dbReference>
<dbReference type="GO" id="GO:1904071">
    <property type="term" value="P:presynaptic active zone assembly"/>
    <property type="evidence" value="ECO:0007669"/>
    <property type="project" value="TreeGrafter"/>
</dbReference>
<feature type="compositionally biased region" description="Low complexity" evidence="2">
    <location>
        <begin position="668"/>
        <end position="681"/>
    </location>
</feature>
<feature type="compositionally biased region" description="Basic and acidic residues" evidence="2">
    <location>
        <begin position="726"/>
        <end position="736"/>
    </location>
</feature>
<feature type="region of interest" description="Disordered" evidence="2">
    <location>
        <begin position="163"/>
        <end position="206"/>
    </location>
</feature>
<feature type="compositionally biased region" description="Basic and acidic residues" evidence="2">
    <location>
        <begin position="819"/>
        <end position="840"/>
    </location>
</feature>
<dbReference type="GO" id="GO:0048788">
    <property type="term" value="C:cytoskeleton of presynaptic active zone"/>
    <property type="evidence" value="ECO:0007669"/>
    <property type="project" value="TreeGrafter"/>
</dbReference>
<feature type="region of interest" description="Disordered" evidence="2">
    <location>
        <begin position="796"/>
        <end position="901"/>
    </location>
</feature>
<protein>
    <recommendedName>
        <fullName evidence="5">Bassoon presynaptic cytomatrix protein</fullName>
    </recommendedName>
</protein>
<dbReference type="GO" id="GO:0098978">
    <property type="term" value="C:glutamatergic synapse"/>
    <property type="evidence" value="ECO:0007669"/>
    <property type="project" value="TreeGrafter"/>
</dbReference>
<feature type="compositionally biased region" description="Basic and acidic residues" evidence="2">
    <location>
        <begin position="650"/>
        <end position="659"/>
    </location>
</feature>
<accession>A0A8C8S5N9</accession>
<feature type="coiled-coil region" evidence="1">
    <location>
        <begin position="289"/>
        <end position="319"/>
    </location>
</feature>
<dbReference type="AlphaFoldDB" id="A0A8C8S5N9"/>
<evidence type="ECO:0000256" key="1">
    <source>
        <dbReference type="SAM" id="Coils"/>
    </source>
</evidence>
<feature type="compositionally biased region" description="Low complexity" evidence="2">
    <location>
        <begin position="875"/>
        <end position="901"/>
    </location>
</feature>
<feature type="compositionally biased region" description="Basic and acidic residues" evidence="2">
    <location>
        <begin position="686"/>
        <end position="698"/>
    </location>
</feature>
<reference evidence="3" key="1">
    <citation type="submission" date="2025-08" db="UniProtKB">
        <authorList>
            <consortium name="Ensembl"/>
        </authorList>
    </citation>
    <scope>IDENTIFICATION</scope>
</reference>
<dbReference type="GO" id="GO:0098982">
    <property type="term" value="C:GABA-ergic synapse"/>
    <property type="evidence" value="ECO:0007669"/>
    <property type="project" value="TreeGrafter"/>
</dbReference>
<proteinExistence type="predicted"/>
<dbReference type="Proteomes" id="UP000694393">
    <property type="component" value="Unplaced"/>
</dbReference>
<dbReference type="GO" id="GO:0030424">
    <property type="term" value="C:axon"/>
    <property type="evidence" value="ECO:0007669"/>
    <property type="project" value="TreeGrafter"/>
</dbReference>